<evidence type="ECO:0000256" key="5">
    <source>
        <dbReference type="ARBA" id="ARBA00023004"/>
    </source>
</evidence>
<dbReference type="InterPro" id="IPR050597">
    <property type="entry name" value="Cytochrome_c_Oxidase_Subunit"/>
</dbReference>
<evidence type="ECO:0000256" key="6">
    <source>
        <dbReference type="PROSITE-ProRule" id="PRU00433"/>
    </source>
</evidence>
<dbReference type="PANTHER" id="PTHR33751:SF9">
    <property type="entry name" value="CYTOCHROME C4"/>
    <property type="match status" value="1"/>
</dbReference>
<keyword evidence="4" id="KW-0249">Electron transport</keyword>
<evidence type="ECO:0000256" key="4">
    <source>
        <dbReference type="ARBA" id="ARBA00022982"/>
    </source>
</evidence>
<dbReference type="PROSITE" id="PS51007">
    <property type="entry name" value="CYTC"/>
    <property type="match status" value="1"/>
</dbReference>
<organism evidence="9 10">
    <name type="scientific">Methylohalomonas lacus</name>
    <dbReference type="NCBI Taxonomy" id="398773"/>
    <lineage>
        <taxon>Bacteria</taxon>
        <taxon>Pseudomonadati</taxon>
        <taxon>Pseudomonadota</taxon>
        <taxon>Gammaproteobacteria</taxon>
        <taxon>Methylohalomonadales</taxon>
        <taxon>Methylohalomonadaceae</taxon>
        <taxon>Methylohalomonas</taxon>
    </lineage>
</organism>
<gene>
    <name evidence="9" type="ORF">J2T55_001429</name>
</gene>
<feature type="signal peptide" evidence="7">
    <location>
        <begin position="1"/>
        <end position="28"/>
    </location>
</feature>
<dbReference type="AlphaFoldDB" id="A0AAE3HLG7"/>
<dbReference type="PANTHER" id="PTHR33751">
    <property type="entry name" value="CBB3-TYPE CYTOCHROME C OXIDASE SUBUNIT FIXP"/>
    <property type="match status" value="1"/>
</dbReference>
<evidence type="ECO:0000256" key="1">
    <source>
        <dbReference type="ARBA" id="ARBA00022448"/>
    </source>
</evidence>
<protein>
    <submittedName>
        <fullName evidence="9">Sulfide dehydrogenase cytochrome subunit</fullName>
    </submittedName>
</protein>
<dbReference type="GO" id="GO:0020037">
    <property type="term" value="F:heme binding"/>
    <property type="evidence" value="ECO:0007669"/>
    <property type="project" value="InterPro"/>
</dbReference>
<proteinExistence type="predicted"/>
<evidence type="ECO:0000256" key="3">
    <source>
        <dbReference type="ARBA" id="ARBA00022723"/>
    </source>
</evidence>
<reference evidence="9" key="1">
    <citation type="submission" date="2022-08" db="EMBL/GenBank/DDBJ databases">
        <title>Genomic Encyclopedia of Type Strains, Phase III (KMG-III): the genomes of soil and plant-associated and newly described type strains.</title>
        <authorList>
            <person name="Whitman W."/>
        </authorList>
    </citation>
    <scope>NUCLEOTIDE SEQUENCE</scope>
    <source>
        <strain evidence="9">HMT 1</strain>
    </source>
</reference>
<dbReference type="Gene3D" id="1.10.760.10">
    <property type="entry name" value="Cytochrome c-like domain"/>
    <property type="match status" value="1"/>
</dbReference>
<name>A0AAE3HLG7_9GAMM</name>
<feature type="domain" description="Cytochrome c" evidence="8">
    <location>
        <begin position="28"/>
        <end position="113"/>
    </location>
</feature>
<dbReference type="SUPFAM" id="SSF46626">
    <property type="entry name" value="Cytochrome c"/>
    <property type="match status" value="1"/>
</dbReference>
<dbReference type="Proteomes" id="UP001204445">
    <property type="component" value="Unassembled WGS sequence"/>
</dbReference>
<evidence type="ECO:0000313" key="9">
    <source>
        <dbReference type="EMBL" id="MCS3903408.1"/>
    </source>
</evidence>
<dbReference type="GO" id="GO:0009055">
    <property type="term" value="F:electron transfer activity"/>
    <property type="evidence" value="ECO:0007669"/>
    <property type="project" value="InterPro"/>
</dbReference>
<sequence>MPESNLLTCLPRLLATLMLCGVVIAVQADDATGDNAGLRRAQMLSFNCFTCHGPEGQGSGEIPALAGRAADELKARLQAYKRGTKQGTIMNRIARGYSDAEIDIIADYFAELERE</sequence>
<dbReference type="InterPro" id="IPR009056">
    <property type="entry name" value="Cyt_c-like_dom"/>
</dbReference>
<evidence type="ECO:0000256" key="7">
    <source>
        <dbReference type="SAM" id="SignalP"/>
    </source>
</evidence>
<evidence type="ECO:0000313" key="10">
    <source>
        <dbReference type="Proteomes" id="UP001204445"/>
    </source>
</evidence>
<comment type="caution">
    <text evidence="9">The sequence shown here is derived from an EMBL/GenBank/DDBJ whole genome shotgun (WGS) entry which is preliminary data.</text>
</comment>
<keyword evidence="3 6" id="KW-0479">Metal-binding</keyword>
<keyword evidence="1" id="KW-0813">Transport</keyword>
<keyword evidence="2 6" id="KW-0349">Heme</keyword>
<feature type="chain" id="PRO_5042111185" evidence="7">
    <location>
        <begin position="29"/>
        <end position="115"/>
    </location>
</feature>
<evidence type="ECO:0000256" key="2">
    <source>
        <dbReference type="ARBA" id="ARBA00022617"/>
    </source>
</evidence>
<accession>A0AAE3HLG7</accession>
<dbReference type="Pfam" id="PF00034">
    <property type="entry name" value="Cytochrom_C"/>
    <property type="match status" value="1"/>
</dbReference>
<keyword evidence="5 6" id="KW-0408">Iron</keyword>
<keyword evidence="10" id="KW-1185">Reference proteome</keyword>
<keyword evidence="7" id="KW-0732">Signal</keyword>
<dbReference type="EMBL" id="JANUCT010000008">
    <property type="protein sequence ID" value="MCS3903408.1"/>
    <property type="molecule type" value="Genomic_DNA"/>
</dbReference>
<dbReference type="InterPro" id="IPR036909">
    <property type="entry name" value="Cyt_c-like_dom_sf"/>
</dbReference>
<dbReference type="GO" id="GO:0046872">
    <property type="term" value="F:metal ion binding"/>
    <property type="evidence" value="ECO:0007669"/>
    <property type="project" value="UniProtKB-KW"/>
</dbReference>
<evidence type="ECO:0000259" key="8">
    <source>
        <dbReference type="PROSITE" id="PS51007"/>
    </source>
</evidence>